<reference evidence="2" key="1">
    <citation type="journal article" date="2015" name="Nature">
        <title>Complex archaea that bridge the gap between prokaryotes and eukaryotes.</title>
        <authorList>
            <person name="Spang A."/>
            <person name="Saw J.H."/>
            <person name="Jorgensen S.L."/>
            <person name="Zaremba-Niedzwiedzka K."/>
            <person name="Martijn J."/>
            <person name="Lind A.E."/>
            <person name="van Eijk R."/>
            <person name="Schleper C."/>
            <person name="Guy L."/>
            <person name="Ettema T.J."/>
        </authorList>
    </citation>
    <scope>NUCLEOTIDE SEQUENCE</scope>
</reference>
<proteinExistence type="predicted"/>
<feature type="region of interest" description="Disordered" evidence="1">
    <location>
        <begin position="71"/>
        <end position="95"/>
    </location>
</feature>
<comment type="caution">
    <text evidence="2">The sequence shown here is derived from an EMBL/GenBank/DDBJ whole genome shotgun (WGS) entry which is preliminary data.</text>
</comment>
<accession>A0A0F9S7F8</accession>
<feature type="compositionally biased region" description="Polar residues" evidence="1">
    <location>
        <begin position="75"/>
        <end position="88"/>
    </location>
</feature>
<gene>
    <name evidence="2" type="ORF">LCGC14_0487500</name>
</gene>
<name>A0A0F9S7F8_9ZZZZ</name>
<organism evidence="2">
    <name type="scientific">marine sediment metagenome</name>
    <dbReference type="NCBI Taxonomy" id="412755"/>
    <lineage>
        <taxon>unclassified sequences</taxon>
        <taxon>metagenomes</taxon>
        <taxon>ecological metagenomes</taxon>
    </lineage>
</organism>
<sequence>MHLLFAYHWISKVDADQWKRLSSHLGTVWDRETLEMLNSKAPGTGRASPDKIFVPLSLRINPDLPEALLGKKRTTASASQGEPVSTSKGDGLHTAMAMPEGDEVINMGDLPKDEFFGLVSQAGLAKI</sequence>
<evidence type="ECO:0000256" key="1">
    <source>
        <dbReference type="SAM" id="MobiDB-lite"/>
    </source>
</evidence>
<dbReference type="EMBL" id="LAZR01000542">
    <property type="protein sequence ID" value="KKN64830.1"/>
    <property type="molecule type" value="Genomic_DNA"/>
</dbReference>
<evidence type="ECO:0000313" key="2">
    <source>
        <dbReference type="EMBL" id="KKN64830.1"/>
    </source>
</evidence>
<protein>
    <submittedName>
        <fullName evidence="2">Uncharacterized protein</fullName>
    </submittedName>
</protein>
<dbReference type="AlphaFoldDB" id="A0A0F9S7F8"/>